<evidence type="ECO:0000313" key="1">
    <source>
        <dbReference type="EMBL" id="GEC17464.1"/>
    </source>
</evidence>
<protein>
    <submittedName>
        <fullName evidence="1">Uncharacterized protein</fullName>
    </submittedName>
</protein>
<dbReference type="RefSeq" id="WP_141385206.1">
    <property type="nucleotide sequence ID" value="NZ_BJNF01000111.1"/>
</dbReference>
<proteinExistence type="predicted"/>
<dbReference type="OrthoDB" id="9076234at2"/>
<reference evidence="1 2" key="1">
    <citation type="submission" date="2019-06" db="EMBL/GenBank/DDBJ databases">
        <title>Whole genome shotgun sequence of Nitrobacter winogradskyi NBRC 14297.</title>
        <authorList>
            <person name="Hosoyama A."/>
            <person name="Uohara A."/>
            <person name="Ohji S."/>
            <person name="Ichikawa N."/>
        </authorList>
    </citation>
    <scope>NUCLEOTIDE SEQUENCE [LARGE SCALE GENOMIC DNA]</scope>
    <source>
        <strain evidence="1 2">NBRC 14297</strain>
    </source>
</reference>
<organism evidence="1 2">
    <name type="scientific">Nitrobacter winogradskyi</name>
    <name type="common">Nitrobacter agilis</name>
    <dbReference type="NCBI Taxonomy" id="913"/>
    <lineage>
        <taxon>Bacteria</taxon>
        <taxon>Pseudomonadati</taxon>
        <taxon>Pseudomonadota</taxon>
        <taxon>Alphaproteobacteria</taxon>
        <taxon>Hyphomicrobiales</taxon>
        <taxon>Nitrobacteraceae</taxon>
        <taxon>Nitrobacter</taxon>
    </lineage>
</organism>
<gene>
    <name evidence="1" type="ORF">NWI01_33560</name>
</gene>
<comment type="caution">
    <text evidence="1">The sequence shown here is derived from an EMBL/GenBank/DDBJ whole genome shotgun (WGS) entry which is preliminary data.</text>
</comment>
<name>A0A4Y3WF04_NITWI</name>
<sequence length="363" mass="41274">MEKVSDNSAVRLPDAASVEAVLGALPAGVDEATLAAALRDAFPGFSFSAANIHDEYWRDTRSVLAADRTRIAEYRPWMQAELAKDNGDIATVWRRLQDTDLQISEWHGTSVYAFAPTGSGAADYVQISLGRETEWCAGPIVNASRRPWGDEELLDPSWITHDDMSDDKVLSGPLYRLLGKAGTSVVHVRSFLARCGRCERDKREARRPELERSAWVSSDGTRTPFLDLQPDYFDFARREVRFFQGWEESSARNTRVYEHWALDIRDFEHKGVRELAFIPRPLHLPEERLEAGDASVHILMDRIESTDREMGLPFAWFFLMTHGNKVSPEVGDAIAQGLREARVRLPDHDVKVLLRWADERYLF</sequence>
<dbReference type="AlphaFoldDB" id="A0A4Y3WF04"/>
<accession>A0A4Y3WF04</accession>
<dbReference type="Proteomes" id="UP000318825">
    <property type="component" value="Unassembled WGS sequence"/>
</dbReference>
<evidence type="ECO:0000313" key="2">
    <source>
        <dbReference type="Proteomes" id="UP000318825"/>
    </source>
</evidence>
<dbReference type="EMBL" id="BJNF01000111">
    <property type="protein sequence ID" value="GEC17464.1"/>
    <property type="molecule type" value="Genomic_DNA"/>
</dbReference>